<protein>
    <recommendedName>
        <fullName evidence="3">DNA-binding protein</fullName>
    </recommendedName>
</protein>
<evidence type="ECO:0000313" key="2">
    <source>
        <dbReference type="Proteomes" id="UP000070250"/>
    </source>
</evidence>
<accession>A0A127FCT7</accession>
<organism evidence="1 2">
    <name type="scientific">Steroidobacter denitrificans</name>
    <dbReference type="NCBI Taxonomy" id="465721"/>
    <lineage>
        <taxon>Bacteria</taxon>
        <taxon>Pseudomonadati</taxon>
        <taxon>Pseudomonadota</taxon>
        <taxon>Gammaproteobacteria</taxon>
        <taxon>Steroidobacterales</taxon>
        <taxon>Steroidobacteraceae</taxon>
        <taxon>Steroidobacter</taxon>
    </lineage>
</organism>
<dbReference type="Proteomes" id="UP000070250">
    <property type="component" value="Chromosome"/>
</dbReference>
<evidence type="ECO:0008006" key="3">
    <source>
        <dbReference type="Google" id="ProtNLM"/>
    </source>
</evidence>
<dbReference type="RefSeq" id="WP_066922149.1">
    <property type="nucleotide sequence ID" value="NZ_CP011971.1"/>
</dbReference>
<dbReference type="GO" id="GO:0003677">
    <property type="term" value="F:DNA binding"/>
    <property type="evidence" value="ECO:0007669"/>
    <property type="project" value="InterPro"/>
</dbReference>
<dbReference type="OrthoDB" id="3782725at2"/>
<dbReference type="AlphaFoldDB" id="A0A127FCT7"/>
<dbReference type="SUPFAM" id="SSF47413">
    <property type="entry name" value="lambda repressor-like DNA-binding domains"/>
    <property type="match status" value="1"/>
</dbReference>
<name>A0A127FCT7_STEDE</name>
<reference evidence="1 2" key="1">
    <citation type="submission" date="2015-06" db="EMBL/GenBank/DDBJ databases">
        <title>A Comprehensive Approach to Explore the Metabolic and Phylogenetic Diversity of Bacterial Steroid Degradation in the Environment: Testosterone as an Example.</title>
        <authorList>
            <person name="Yang F.-C."/>
            <person name="Chen Y.-L."/>
            <person name="Yu C.-P."/>
            <person name="Tang S.-L."/>
            <person name="Wang P.-H."/>
            <person name="Ismail W."/>
            <person name="Wang C.-H."/>
            <person name="Yang C.-Y."/>
            <person name="Chiang Y.-R."/>
        </authorList>
    </citation>
    <scope>NUCLEOTIDE SEQUENCE [LARGE SCALE GENOMIC DNA]</scope>
    <source>
        <strain evidence="1 2">DSM 18526</strain>
    </source>
</reference>
<dbReference type="Gene3D" id="1.10.260.40">
    <property type="entry name" value="lambda repressor-like DNA-binding domains"/>
    <property type="match status" value="1"/>
</dbReference>
<dbReference type="STRING" id="465721.ACG33_14180"/>
<proteinExistence type="predicted"/>
<sequence>MSNPWSVLTAAQCRAGRALIEWSAEQLSQASGIGLRTIVDFEARFHGPDSDTRSRIRTALEEAGVVFIAENGGGAGVRLKFNRREVQAINRWEGEGGTVGEDDLS</sequence>
<dbReference type="PATRIC" id="fig|465721.4.peg.3033"/>
<dbReference type="KEGG" id="sdf:ACG33_14180"/>
<dbReference type="EMBL" id="CP011971">
    <property type="protein sequence ID" value="AMN48224.1"/>
    <property type="molecule type" value="Genomic_DNA"/>
</dbReference>
<evidence type="ECO:0000313" key="1">
    <source>
        <dbReference type="EMBL" id="AMN48224.1"/>
    </source>
</evidence>
<gene>
    <name evidence="1" type="ORF">ACG33_14180</name>
</gene>
<dbReference type="InterPro" id="IPR010982">
    <property type="entry name" value="Lambda_DNA-bd_dom_sf"/>
</dbReference>
<keyword evidence="2" id="KW-1185">Reference proteome</keyword>